<feature type="transmembrane region" description="Helical" evidence="10">
    <location>
        <begin position="449"/>
        <end position="471"/>
    </location>
</feature>
<sequence length="946" mass="99634">MLAILLAHASAALLAPLAVRVWGRRGFYPIALAPLAGLVWVIANWNSDAEVRIAWAPEIHMNWDLRLDSLASIMSVLVLGVGALVLVYCAEYFDDDDRARLGIFAGYLVAFAGAMFGLVVSDNMLVLFTFWELTTVLSFLLVGHHAEQSTGRRAALQALLVTAAGGLAMLVGLVLLAQRCGSYLLSDVVARADPHDWSTNVAVVLILIGALSKSAIVPLHFWLPGAMIAPTPVSAYLHAAAMVKAGIYLVARLAPGLSEAPVWHPIVLTLGILSMLLAGLRSLQVYDLKLVLAFGTVSQLGFLLVLVGTGTPEAALAGAALLVAHALFKGCLFMVVGIIDHSAGTRDLRRLSGIGRRAPVLCAVASVAALSMAAIPPLFGFVGKESAFAAELDAGNLSAPVRMAVTMGIVLGSMFTVGYSARMVWGAFGTKRAAEGVPEPERSWHRPSALFVAPPAVLAAASLAAGLASPWMDRLLSPYARTLGPLETHLALWHGWGTPLTLTLIAIACGLVLFEIRDRIGESVNPRLGNADRVYDAVLRAMDQLSLRMTGATQRGSLPLNQGLILTTVVALPLVLLFIGARSRISVRAWDSSLQLVIALVMAAMALGATIMRNRLASVLLVGVTGYGCGVIFALHGAPDLALTQFLVETLTLVIFVLVLRKFSAEIEPSRTAALKVRRALLSAAVGAAVVIVAAFATAARGTEPIWHRIPPAAYSFGGGKNAVNVLLVDIRAWDTLGEISVLVVAATGVASLMFRSRRFGTLPRVSDAPGYTPDPDRAYWLRASPLVAPRDRSMVMAMTTRMLFPTIMVLSAYFFFAGHNAPGGGFAGGLTAGLALVLRYLAGGRYELAEALPVDAGHVLGAGLVLSAGTATGSLLLGAPPLSSAIVEVTLPVLGHVKFVTAMLFDLGVYLIVVGLVLDVLRSLGARLDIEFLDGTTSSTKGGMR</sequence>
<proteinExistence type="predicted"/>
<feature type="transmembrane region" description="Helical" evidence="10">
    <location>
        <begin position="491"/>
        <end position="514"/>
    </location>
</feature>
<keyword evidence="7" id="KW-0406">Ion transport</keyword>
<evidence type="ECO:0000313" key="16">
    <source>
        <dbReference type="EMBL" id="MFF0458281.1"/>
    </source>
</evidence>
<feature type="domain" description="NADH:quinone oxidoreductase/Mrp antiporter transmembrane" evidence="11">
    <location>
        <begin position="121"/>
        <end position="397"/>
    </location>
</feature>
<dbReference type="EMBL" id="JBIALX010000024">
    <property type="protein sequence ID" value="MFF0458281.1"/>
    <property type="molecule type" value="Genomic_DNA"/>
</dbReference>
<feature type="transmembrane region" description="Helical" evidence="10">
    <location>
        <begin position="563"/>
        <end position="581"/>
    </location>
</feature>
<evidence type="ECO:0000256" key="8">
    <source>
        <dbReference type="ARBA" id="ARBA00023136"/>
    </source>
</evidence>
<evidence type="ECO:0000259" key="13">
    <source>
        <dbReference type="Pfam" id="PF04039"/>
    </source>
</evidence>
<feature type="transmembrane region" description="Helical" evidence="10">
    <location>
        <begin position="900"/>
        <end position="922"/>
    </location>
</feature>
<keyword evidence="6 10" id="KW-1133">Transmembrane helix</keyword>
<feature type="transmembrane region" description="Helical" evidence="10">
    <location>
        <begin position="680"/>
        <end position="700"/>
    </location>
</feature>
<dbReference type="Pfam" id="PF00361">
    <property type="entry name" value="Proton_antipo_M"/>
    <property type="match status" value="1"/>
</dbReference>
<dbReference type="Pfam" id="PF04039">
    <property type="entry name" value="MnhB"/>
    <property type="match status" value="1"/>
</dbReference>
<reference evidence="16 17" key="1">
    <citation type="submission" date="2024-10" db="EMBL/GenBank/DDBJ databases">
        <title>The Natural Products Discovery Center: Release of the First 8490 Sequenced Strains for Exploring Actinobacteria Biosynthetic Diversity.</title>
        <authorList>
            <person name="Kalkreuter E."/>
            <person name="Kautsar S.A."/>
            <person name="Yang D."/>
            <person name="Bader C.D."/>
            <person name="Teijaro C.N."/>
            <person name="Fluegel L."/>
            <person name="Davis C.M."/>
            <person name="Simpson J.R."/>
            <person name="Lauterbach L."/>
            <person name="Steele A.D."/>
            <person name="Gui C."/>
            <person name="Meng S."/>
            <person name="Li G."/>
            <person name="Viehrig K."/>
            <person name="Ye F."/>
            <person name="Su P."/>
            <person name="Kiefer A.F."/>
            <person name="Nichols A."/>
            <person name="Cepeda A.J."/>
            <person name="Yan W."/>
            <person name="Fan B."/>
            <person name="Jiang Y."/>
            <person name="Adhikari A."/>
            <person name="Zheng C.-J."/>
            <person name="Schuster L."/>
            <person name="Cowan T.M."/>
            <person name="Smanski M.J."/>
            <person name="Chevrette M.G."/>
            <person name="De Carvalho L.P.S."/>
            <person name="Shen B."/>
        </authorList>
    </citation>
    <scope>NUCLEOTIDE SEQUENCE [LARGE SCALE GENOMIC DNA]</scope>
    <source>
        <strain evidence="16 17">NPDC004550</strain>
    </source>
</reference>
<dbReference type="Pfam" id="PF13244">
    <property type="entry name" value="MbhD"/>
    <property type="match status" value="1"/>
</dbReference>
<comment type="subcellular location">
    <subcellularLocation>
        <location evidence="1">Cell membrane</location>
        <topology evidence="1">Multi-pass membrane protein</topology>
    </subcellularLocation>
    <subcellularLocation>
        <location evidence="9">Membrane</location>
        <topology evidence="9">Multi-pass membrane protein</topology>
    </subcellularLocation>
</comment>
<evidence type="ECO:0000259" key="11">
    <source>
        <dbReference type="Pfam" id="PF00361"/>
    </source>
</evidence>
<evidence type="ECO:0000259" key="12">
    <source>
        <dbReference type="Pfam" id="PF00662"/>
    </source>
</evidence>
<feature type="domain" description="MrpA C-terminal/MbhD" evidence="14">
    <location>
        <begin position="600"/>
        <end position="663"/>
    </location>
</feature>
<keyword evidence="3" id="KW-0050">Antiport</keyword>
<feature type="transmembrane region" description="Helical" evidence="10">
    <location>
        <begin position="360"/>
        <end position="383"/>
    </location>
</feature>
<protein>
    <submittedName>
        <fullName evidence="16">Na+/H+ antiporter subunit A</fullName>
    </submittedName>
</protein>
<evidence type="ECO:0000256" key="2">
    <source>
        <dbReference type="ARBA" id="ARBA00022448"/>
    </source>
</evidence>
<feature type="transmembrane region" description="Helical" evidence="10">
    <location>
        <begin position="736"/>
        <end position="755"/>
    </location>
</feature>
<feature type="domain" description="NADH-Ubiquinone oxidoreductase (complex I) chain 5 N-terminal" evidence="12">
    <location>
        <begin position="58"/>
        <end position="98"/>
    </location>
</feature>
<dbReference type="Pfam" id="PF20501">
    <property type="entry name" value="MbhE"/>
    <property type="match status" value="1"/>
</dbReference>
<feature type="transmembrane region" description="Helical" evidence="10">
    <location>
        <begin position="154"/>
        <end position="177"/>
    </location>
</feature>
<feature type="domain" description="MrpA C-terminal/MbhE" evidence="15">
    <location>
        <begin position="677"/>
        <end position="758"/>
    </location>
</feature>
<dbReference type="PRINTS" id="PR01434">
    <property type="entry name" value="NADHDHGNASE5"/>
</dbReference>
<feature type="transmembrane region" description="Helical" evidence="10">
    <location>
        <begin position="125"/>
        <end position="142"/>
    </location>
</feature>
<evidence type="ECO:0000259" key="15">
    <source>
        <dbReference type="Pfam" id="PF20501"/>
    </source>
</evidence>
<feature type="transmembrane region" description="Helical" evidence="10">
    <location>
        <begin position="803"/>
        <end position="820"/>
    </location>
</feature>
<keyword evidence="8 10" id="KW-0472">Membrane</keyword>
<feature type="transmembrane region" description="Helical" evidence="10">
    <location>
        <begin position="593"/>
        <end position="612"/>
    </location>
</feature>
<comment type="caution">
    <text evidence="16">The sequence shown here is derived from an EMBL/GenBank/DDBJ whole genome shotgun (WGS) entry which is preliminary data.</text>
</comment>
<dbReference type="InterPro" id="IPR046806">
    <property type="entry name" value="MrpA_C/MbhE"/>
</dbReference>
<evidence type="ECO:0000256" key="1">
    <source>
        <dbReference type="ARBA" id="ARBA00004651"/>
    </source>
</evidence>
<keyword evidence="2" id="KW-0813">Transport</keyword>
<evidence type="ECO:0000259" key="14">
    <source>
        <dbReference type="Pfam" id="PF13244"/>
    </source>
</evidence>
<evidence type="ECO:0000256" key="10">
    <source>
        <dbReference type="SAM" id="Phobius"/>
    </source>
</evidence>
<dbReference type="InterPro" id="IPR001516">
    <property type="entry name" value="Proton_antipo_N"/>
</dbReference>
<evidence type="ECO:0000313" key="17">
    <source>
        <dbReference type="Proteomes" id="UP001601521"/>
    </source>
</evidence>
<keyword evidence="17" id="KW-1185">Reference proteome</keyword>
<organism evidence="16 17">
    <name type="scientific">Nocardia africana</name>
    <dbReference type="NCBI Taxonomy" id="134964"/>
    <lineage>
        <taxon>Bacteria</taxon>
        <taxon>Bacillati</taxon>
        <taxon>Actinomycetota</taxon>
        <taxon>Actinomycetes</taxon>
        <taxon>Mycobacteriales</taxon>
        <taxon>Nocardiaceae</taxon>
        <taxon>Nocardia</taxon>
    </lineage>
</organism>
<feature type="transmembrane region" description="Helical" evidence="10">
    <location>
        <begin position="101"/>
        <end position="119"/>
    </location>
</feature>
<evidence type="ECO:0000256" key="6">
    <source>
        <dbReference type="ARBA" id="ARBA00022989"/>
    </source>
</evidence>
<feature type="transmembrane region" description="Helical" evidence="10">
    <location>
        <begin position="314"/>
        <end position="339"/>
    </location>
</feature>
<feature type="transmembrane region" description="Helical" evidence="10">
    <location>
        <begin position="642"/>
        <end position="660"/>
    </location>
</feature>
<dbReference type="PANTHER" id="PTHR43373:SF1">
    <property type="entry name" value="NA(+)_H(+) ANTIPORTER SUBUNIT A"/>
    <property type="match status" value="1"/>
</dbReference>
<dbReference type="Pfam" id="PF00662">
    <property type="entry name" value="Proton_antipo_N"/>
    <property type="match status" value="1"/>
</dbReference>
<dbReference type="Proteomes" id="UP001601521">
    <property type="component" value="Unassembled WGS sequence"/>
</dbReference>
<dbReference type="InterPro" id="IPR050616">
    <property type="entry name" value="CPA3_Na-H_Antiporter_A"/>
</dbReference>
<feature type="transmembrane region" description="Helical" evidence="10">
    <location>
        <begin position="855"/>
        <end position="880"/>
    </location>
</feature>
<feature type="transmembrane region" description="Helical" evidence="10">
    <location>
        <begin position="619"/>
        <end position="636"/>
    </location>
</feature>
<dbReference type="InterPro" id="IPR007182">
    <property type="entry name" value="MnhB"/>
</dbReference>
<feature type="transmembrane region" description="Helical" evidence="10">
    <location>
        <begin position="403"/>
        <end position="428"/>
    </location>
</feature>
<dbReference type="RefSeq" id="WP_387255779.1">
    <property type="nucleotide sequence ID" value="NZ_JBIALX010000024.1"/>
</dbReference>
<dbReference type="InterPro" id="IPR001750">
    <property type="entry name" value="ND/Mrp_TM"/>
</dbReference>
<evidence type="ECO:0000256" key="4">
    <source>
        <dbReference type="ARBA" id="ARBA00022475"/>
    </source>
</evidence>
<feature type="transmembrane region" description="Helical" evidence="10">
    <location>
        <begin position="826"/>
        <end position="843"/>
    </location>
</feature>
<dbReference type="PANTHER" id="PTHR43373">
    <property type="entry name" value="NA(+)/H(+) ANTIPORTER SUBUNIT"/>
    <property type="match status" value="1"/>
</dbReference>
<accession>A0ABW6NVD4</accession>
<feature type="domain" description="Na+/H+ antiporter MnhB subunit-related protein" evidence="13">
    <location>
        <begin position="796"/>
        <end position="919"/>
    </location>
</feature>
<keyword evidence="4" id="KW-1003">Cell membrane</keyword>
<dbReference type="NCBIfam" id="NF009284">
    <property type="entry name" value="PRK12644.1"/>
    <property type="match status" value="1"/>
</dbReference>
<feature type="transmembrane region" description="Helical" evidence="10">
    <location>
        <begin position="70"/>
        <end position="89"/>
    </location>
</feature>
<name>A0ABW6NVD4_9NOCA</name>
<evidence type="ECO:0000256" key="5">
    <source>
        <dbReference type="ARBA" id="ARBA00022692"/>
    </source>
</evidence>
<feature type="transmembrane region" description="Helical" evidence="10">
    <location>
        <begin position="290"/>
        <end position="308"/>
    </location>
</feature>
<feature type="transmembrane region" description="Helical" evidence="10">
    <location>
        <begin position="235"/>
        <end position="254"/>
    </location>
</feature>
<evidence type="ECO:0000256" key="9">
    <source>
        <dbReference type="RuleBase" id="RU000320"/>
    </source>
</evidence>
<feature type="transmembrane region" description="Helical" evidence="10">
    <location>
        <begin position="197"/>
        <end position="223"/>
    </location>
</feature>
<evidence type="ECO:0000256" key="3">
    <source>
        <dbReference type="ARBA" id="ARBA00022449"/>
    </source>
</evidence>
<feature type="transmembrane region" description="Helical" evidence="10">
    <location>
        <begin position="260"/>
        <end position="278"/>
    </location>
</feature>
<keyword evidence="5 9" id="KW-0812">Transmembrane</keyword>
<dbReference type="InterPro" id="IPR025383">
    <property type="entry name" value="MrpA_C/MbhD"/>
</dbReference>
<gene>
    <name evidence="16" type="ORF">ACFYTH_33405</name>
</gene>
<evidence type="ECO:0000256" key="7">
    <source>
        <dbReference type="ARBA" id="ARBA00023065"/>
    </source>
</evidence>